<reference evidence="4 5" key="1">
    <citation type="submission" date="2018-04" db="EMBL/GenBank/DDBJ databases">
        <title>Genomic Encyclopedia of Archaeal and Bacterial Type Strains, Phase II (KMG-II): from individual species to whole genera.</title>
        <authorList>
            <person name="Goeker M."/>
        </authorList>
    </citation>
    <scope>NUCLEOTIDE SEQUENCE [LARGE SCALE GENOMIC DNA]</scope>
    <source>
        <strain evidence="4 5">DSM 23382</strain>
    </source>
</reference>
<dbReference type="PANTHER" id="PTHR44591">
    <property type="entry name" value="STRESS RESPONSE REGULATOR PROTEIN 1"/>
    <property type="match status" value="1"/>
</dbReference>
<proteinExistence type="predicted"/>
<dbReference type="PROSITE" id="PS50110">
    <property type="entry name" value="RESPONSE_REGULATORY"/>
    <property type="match status" value="1"/>
</dbReference>
<dbReference type="SMART" id="SM00448">
    <property type="entry name" value="REC"/>
    <property type="match status" value="1"/>
</dbReference>
<dbReference type="AlphaFoldDB" id="A0A2T5V7R9"/>
<name>A0A2T5V7R9_9HYPH</name>
<dbReference type="Proteomes" id="UP000244081">
    <property type="component" value="Unassembled WGS sequence"/>
</dbReference>
<dbReference type="PANTHER" id="PTHR44591:SF23">
    <property type="entry name" value="CHEY SUBFAMILY"/>
    <property type="match status" value="1"/>
</dbReference>
<dbReference type="Gene3D" id="3.40.50.2300">
    <property type="match status" value="1"/>
</dbReference>
<dbReference type="InterPro" id="IPR050595">
    <property type="entry name" value="Bact_response_regulator"/>
</dbReference>
<evidence type="ECO:0000313" key="4">
    <source>
        <dbReference type="EMBL" id="PTW59797.1"/>
    </source>
</evidence>
<evidence type="ECO:0000256" key="1">
    <source>
        <dbReference type="ARBA" id="ARBA00022553"/>
    </source>
</evidence>
<keyword evidence="5" id="KW-1185">Reference proteome</keyword>
<comment type="caution">
    <text evidence="4">The sequence shown here is derived from an EMBL/GenBank/DDBJ whole genome shotgun (WGS) entry which is preliminary data.</text>
</comment>
<evidence type="ECO:0000259" key="3">
    <source>
        <dbReference type="PROSITE" id="PS50110"/>
    </source>
</evidence>
<keyword evidence="1 2" id="KW-0597">Phosphoprotein</keyword>
<feature type="modified residue" description="4-aspartylphosphate" evidence="2">
    <location>
        <position position="52"/>
    </location>
</feature>
<accession>A0A2T5V7R9</accession>
<dbReference type="EMBL" id="QAYG01000006">
    <property type="protein sequence ID" value="PTW59797.1"/>
    <property type="molecule type" value="Genomic_DNA"/>
</dbReference>
<feature type="domain" description="Response regulatory" evidence="3">
    <location>
        <begin position="3"/>
        <end position="128"/>
    </location>
</feature>
<dbReference type="SUPFAM" id="SSF52172">
    <property type="entry name" value="CheY-like"/>
    <property type="match status" value="1"/>
</dbReference>
<dbReference type="InterPro" id="IPR011006">
    <property type="entry name" value="CheY-like_superfamily"/>
</dbReference>
<dbReference type="RefSeq" id="WP_107990746.1">
    <property type="nucleotide sequence ID" value="NZ_QAYG01000006.1"/>
</dbReference>
<evidence type="ECO:0000256" key="2">
    <source>
        <dbReference type="PROSITE-ProRule" id="PRU00169"/>
    </source>
</evidence>
<gene>
    <name evidence="4" type="ORF">C8N35_106182</name>
</gene>
<protein>
    <submittedName>
        <fullName evidence="4">Response regulator receiver domain-containing protein</fullName>
    </submittedName>
</protein>
<organism evidence="4 5">
    <name type="scientific">Breoghania corrubedonensis</name>
    <dbReference type="NCBI Taxonomy" id="665038"/>
    <lineage>
        <taxon>Bacteria</taxon>
        <taxon>Pseudomonadati</taxon>
        <taxon>Pseudomonadota</taxon>
        <taxon>Alphaproteobacteria</taxon>
        <taxon>Hyphomicrobiales</taxon>
        <taxon>Stappiaceae</taxon>
        <taxon>Breoghania</taxon>
    </lineage>
</organism>
<evidence type="ECO:0000313" key="5">
    <source>
        <dbReference type="Proteomes" id="UP000244081"/>
    </source>
</evidence>
<dbReference type="InterPro" id="IPR001789">
    <property type="entry name" value="Sig_transdc_resp-reg_receiver"/>
</dbReference>
<dbReference type="Pfam" id="PF00072">
    <property type="entry name" value="Response_reg"/>
    <property type="match status" value="1"/>
</dbReference>
<dbReference type="OrthoDB" id="5456285at2"/>
<sequence>MKRILVIDDDELIRSALQAALGLRGFRVRLAKDGAEGMREISRQPVDLIFVDVFMPAMDGFEFIRALRKADHQTPVIVMSGMRVQPPWLFGGVEVPDYLRMAKALGAVRALQKPFSPEELTEALDASLGASGRGDVGRAGAADLGDVPLMVARR</sequence>
<dbReference type="GO" id="GO:0000160">
    <property type="term" value="P:phosphorelay signal transduction system"/>
    <property type="evidence" value="ECO:0007669"/>
    <property type="project" value="InterPro"/>
</dbReference>